<name>A0AAV2EWN2_9ROSI</name>
<accession>A0AAV2EWN2</accession>
<evidence type="ECO:0000313" key="2">
    <source>
        <dbReference type="Proteomes" id="UP001497516"/>
    </source>
</evidence>
<keyword evidence="2" id="KW-1185">Reference proteome</keyword>
<organism evidence="1 2">
    <name type="scientific">Linum trigynum</name>
    <dbReference type="NCBI Taxonomy" id="586398"/>
    <lineage>
        <taxon>Eukaryota</taxon>
        <taxon>Viridiplantae</taxon>
        <taxon>Streptophyta</taxon>
        <taxon>Embryophyta</taxon>
        <taxon>Tracheophyta</taxon>
        <taxon>Spermatophyta</taxon>
        <taxon>Magnoliopsida</taxon>
        <taxon>eudicotyledons</taxon>
        <taxon>Gunneridae</taxon>
        <taxon>Pentapetalae</taxon>
        <taxon>rosids</taxon>
        <taxon>fabids</taxon>
        <taxon>Malpighiales</taxon>
        <taxon>Linaceae</taxon>
        <taxon>Linum</taxon>
    </lineage>
</organism>
<gene>
    <name evidence="1" type="ORF">LTRI10_LOCUS30835</name>
</gene>
<evidence type="ECO:0000313" key="1">
    <source>
        <dbReference type="EMBL" id="CAL1390023.1"/>
    </source>
</evidence>
<sequence>MCFGALPSLLRQGRELGYLLASMINAIFPRCLRNQGVHCVWSPGAQQSRLPTRLEGKVCSSMPSKNALQGRRGVYRSRCGLAAASSCHPKDGHRKWKLGFILAENFVLDNMKRKKLAKIAVWRFVIPSMEDWEPEAHDQLPEPSNLMGSVTGVYPVSEAYFNGARSEVASQKTDEKNLFAGSCPVDLQLGEESRRSLISVSGEICWAAYQPRVGFRFRRIAVGGIFIKNLFSNSVGISPHLGRIPKRVKKSSSLRRTQPSVTSVIPKITGGRFDHHYKGLALWPTNLTFPLRILSTTKTVVAPSSPRRAFGTGMVLDSHQCSCSSYVTIVNPQSTGPSLALETLSCERESYPLKGSNEPELFAFSQLKFPLVSNHSSSQDNIMDHISNDQVVQFSMEEVQCSRYRAAHSLLGRVFTENRISTTELRESMIAPWLIQGRIRVVQAKHGLLEFMLPNEEAKTTDTMGYQ</sequence>
<protein>
    <submittedName>
        <fullName evidence="1">Uncharacterized protein</fullName>
    </submittedName>
</protein>
<reference evidence="1 2" key="1">
    <citation type="submission" date="2024-04" db="EMBL/GenBank/DDBJ databases">
        <authorList>
            <person name="Fracassetti M."/>
        </authorList>
    </citation>
    <scope>NUCLEOTIDE SEQUENCE [LARGE SCALE GENOMIC DNA]</scope>
</reference>
<proteinExistence type="predicted"/>
<dbReference type="AlphaFoldDB" id="A0AAV2EWN2"/>
<dbReference type="Proteomes" id="UP001497516">
    <property type="component" value="Chromosome 5"/>
</dbReference>
<dbReference type="EMBL" id="OZ034818">
    <property type="protein sequence ID" value="CAL1390023.1"/>
    <property type="molecule type" value="Genomic_DNA"/>
</dbReference>